<organism evidence="2 3">
    <name type="scientific">Cuscuta australis</name>
    <dbReference type="NCBI Taxonomy" id="267555"/>
    <lineage>
        <taxon>Eukaryota</taxon>
        <taxon>Viridiplantae</taxon>
        <taxon>Streptophyta</taxon>
        <taxon>Embryophyta</taxon>
        <taxon>Tracheophyta</taxon>
        <taxon>Spermatophyta</taxon>
        <taxon>Magnoliopsida</taxon>
        <taxon>eudicotyledons</taxon>
        <taxon>Gunneridae</taxon>
        <taxon>Pentapetalae</taxon>
        <taxon>asterids</taxon>
        <taxon>lamiids</taxon>
        <taxon>Solanales</taxon>
        <taxon>Convolvulaceae</taxon>
        <taxon>Cuscuteae</taxon>
        <taxon>Cuscuta</taxon>
        <taxon>Cuscuta subgen. Grammica</taxon>
        <taxon>Cuscuta sect. Cleistogrammica</taxon>
    </lineage>
</organism>
<dbReference type="SUPFAM" id="SSF81383">
    <property type="entry name" value="F-box domain"/>
    <property type="match status" value="1"/>
</dbReference>
<dbReference type="InterPro" id="IPR036047">
    <property type="entry name" value="F-box-like_dom_sf"/>
</dbReference>
<dbReference type="EMBL" id="NQVE01000030">
    <property type="protein sequence ID" value="RAL52652.1"/>
    <property type="molecule type" value="Genomic_DNA"/>
</dbReference>
<evidence type="ECO:0000313" key="2">
    <source>
        <dbReference type="EMBL" id="RAL52652.1"/>
    </source>
</evidence>
<name>A0A328E3S2_9ASTE</name>
<protein>
    <recommendedName>
        <fullName evidence="1">F-box domain-containing protein</fullName>
    </recommendedName>
</protein>
<comment type="caution">
    <text evidence="2">The sequence shown here is derived from an EMBL/GenBank/DDBJ whole genome shotgun (WGS) entry which is preliminary data.</text>
</comment>
<dbReference type="CDD" id="cd22162">
    <property type="entry name" value="F-box_AtSKIP3-like"/>
    <property type="match status" value="1"/>
</dbReference>
<dbReference type="InterPro" id="IPR001810">
    <property type="entry name" value="F-box_dom"/>
</dbReference>
<gene>
    <name evidence="2" type="ORF">DM860_007420</name>
</gene>
<evidence type="ECO:0000259" key="1">
    <source>
        <dbReference type="SMART" id="SM00256"/>
    </source>
</evidence>
<accession>A0A328E3S2</accession>
<sequence>MELMPEDCMVEILSRVPPRLACRSSLVSTAVRNAVESEVLWNAFLPSDYPEILLRSVSPPVRVFRSKKELFVKLLSPILIDGGHKTFWIDRESSKKCYTLSARELSIAFSSNALYWCWKPLFGSRFPEIVELVMICWLEMTGKMKTRMLSPHTTYVAYFVFKLAGRAFGLDSLPSEITIKVGGYESRKIAYLRRKPDAKQALLECIFLQNSMEILRSRLEEGQECVVRERRDGWLEIELGEFYNDNQNDDNKEVEMCVREVKSGHLKGGLIVEGFELRPK</sequence>
<reference evidence="2 3" key="1">
    <citation type="submission" date="2018-06" db="EMBL/GenBank/DDBJ databases">
        <title>The Genome of Cuscuta australis (Dodder) Provides Insight into the Evolution of Plant Parasitism.</title>
        <authorList>
            <person name="Liu H."/>
        </authorList>
    </citation>
    <scope>NUCLEOTIDE SEQUENCE [LARGE SCALE GENOMIC DNA]</scope>
    <source>
        <strain evidence="3">cv. Yunnan</strain>
        <tissue evidence="2">Vines</tissue>
    </source>
</reference>
<feature type="domain" description="F-box" evidence="1">
    <location>
        <begin position="4"/>
        <end position="44"/>
    </location>
</feature>
<dbReference type="PANTHER" id="PTHR32278:SF11">
    <property type="entry name" value="F-BOX DOMAIN-CONTAINING PROTEIN"/>
    <property type="match status" value="1"/>
</dbReference>
<dbReference type="InterPro" id="IPR025886">
    <property type="entry name" value="PP2-like"/>
</dbReference>
<evidence type="ECO:0000313" key="3">
    <source>
        <dbReference type="Proteomes" id="UP000249390"/>
    </source>
</evidence>
<dbReference type="PANTHER" id="PTHR32278">
    <property type="entry name" value="F-BOX DOMAIN-CONTAINING PROTEIN"/>
    <property type="match status" value="1"/>
</dbReference>
<dbReference type="AlphaFoldDB" id="A0A328E3S2"/>
<dbReference type="SMART" id="SM00256">
    <property type="entry name" value="FBOX"/>
    <property type="match status" value="1"/>
</dbReference>
<keyword evidence="3" id="KW-1185">Reference proteome</keyword>
<dbReference type="Pfam" id="PF00646">
    <property type="entry name" value="F-box"/>
    <property type="match status" value="1"/>
</dbReference>
<dbReference type="Proteomes" id="UP000249390">
    <property type="component" value="Unassembled WGS sequence"/>
</dbReference>
<proteinExistence type="predicted"/>
<dbReference type="Pfam" id="PF14299">
    <property type="entry name" value="PP2"/>
    <property type="match status" value="1"/>
</dbReference>